<dbReference type="InterPro" id="IPR037171">
    <property type="entry name" value="NagB/RpiA_transferase-like"/>
</dbReference>
<dbReference type="InterPro" id="IPR018356">
    <property type="entry name" value="Tscrpt_reg_HTH_DeoR_CS"/>
</dbReference>
<accession>A0AAE9I1U7</accession>
<dbReference type="KEGG" id="ccam:M5D45_16445"/>
<dbReference type="PROSITE" id="PS00894">
    <property type="entry name" value="HTH_DEOR_1"/>
    <property type="match status" value="1"/>
</dbReference>
<keyword evidence="2" id="KW-0805">Transcription regulation</keyword>
<evidence type="ECO:0000313" key="9">
    <source>
        <dbReference type="Proteomes" id="UP001056132"/>
    </source>
</evidence>
<sequence length="256" mass="28192">MSLTPRQREILDWLRDASELSTDQLADRFQVSTQTIRRDINDLSEQGLVRRLHGGLSLPAGQRNLSFLQRSTAQIERKRRIAHAAIALVPDNATLFLGYGTTVAEFARALPADRPLRVVTNNLDAVHALAEKPAIETWVAGGRLRPGDRDVMGSATLEFIRRFRAHLSICGAGAVDAEGSLFEFHPDEAEFTQVLFANSHVRAVLADSSKFLRDAPCRVATLAQIDHFFTDEEARTVAGADLPALCERAGVTLHIC</sequence>
<dbReference type="GO" id="GO:0003700">
    <property type="term" value="F:DNA-binding transcription factor activity"/>
    <property type="evidence" value="ECO:0007669"/>
    <property type="project" value="InterPro"/>
</dbReference>
<dbReference type="SMART" id="SM00420">
    <property type="entry name" value="HTH_DEOR"/>
    <property type="match status" value="1"/>
</dbReference>
<dbReference type="Pfam" id="PF08220">
    <property type="entry name" value="HTH_DeoR"/>
    <property type="match status" value="1"/>
</dbReference>
<evidence type="ECO:0000256" key="2">
    <source>
        <dbReference type="ARBA" id="ARBA00023015"/>
    </source>
</evidence>
<dbReference type="RefSeq" id="WP_144202006.1">
    <property type="nucleotide sequence ID" value="NZ_CAJPVH010000030.1"/>
</dbReference>
<dbReference type="SUPFAM" id="SSF46785">
    <property type="entry name" value="Winged helix' DNA-binding domain"/>
    <property type="match status" value="1"/>
</dbReference>
<evidence type="ECO:0000313" key="6">
    <source>
        <dbReference type="EMBL" id="TSP09963.1"/>
    </source>
</evidence>
<dbReference type="AlphaFoldDB" id="A0AAE9I1U7"/>
<dbReference type="EMBL" id="VCIZ01000019">
    <property type="protein sequence ID" value="TSP09963.1"/>
    <property type="molecule type" value="Genomic_DNA"/>
</dbReference>
<dbReference type="Gene3D" id="3.40.50.1360">
    <property type="match status" value="1"/>
</dbReference>
<dbReference type="InterPro" id="IPR036388">
    <property type="entry name" value="WH-like_DNA-bd_sf"/>
</dbReference>
<dbReference type="InterPro" id="IPR014036">
    <property type="entry name" value="DeoR-like_C"/>
</dbReference>
<dbReference type="InterPro" id="IPR050313">
    <property type="entry name" value="Carb_Metab_HTH_regulators"/>
</dbReference>
<dbReference type="PRINTS" id="PR00037">
    <property type="entry name" value="HTHLACR"/>
</dbReference>
<dbReference type="GO" id="GO:0003677">
    <property type="term" value="F:DNA binding"/>
    <property type="evidence" value="ECO:0007669"/>
    <property type="project" value="UniProtKB-KW"/>
</dbReference>
<proteinExistence type="predicted"/>
<dbReference type="InterPro" id="IPR036390">
    <property type="entry name" value="WH_DNA-bd_sf"/>
</dbReference>
<dbReference type="InterPro" id="IPR001034">
    <property type="entry name" value="DeoR_HTH"/>
</dbReference>
<reference evidence="7" key="3">
    <citation type="submission" date="2022-05" db="EMBL/GenBank/DDBJ databases">
        <authorList>
            <person name="Kunte H.-J."/>
        </authorList>
    </citation>
    <scope>NUCLEOTIDE SEQUENCE</scope>
    <source>
        <strain evidence="7">G5</strain>
    </source>
</reference>
<dbReference type="SUPFAM" id="SSF100950">
    <property type="entry name" value="NagB/RpiA/CoA transferase-like"/>
    <property type="match status" value="1"/>
</dbReference>
<dbReference type="PANTHER" id="PTHR30363:SF4">
    <property type="entry name" value="GLYCEROL-3-PHOSPHATE REGULON REPRESSOR"/>
    <property type="match status" value="1"/>
</dbReference>
<evidence type="ECO:0000313" key="8">
    <source>
        <dbReference type="Proteomes" id="UP000318943"/>
    </source>
</evidence>
<dbReference type="PROSITE" id="PS51000">
    <property type="entry name" value="HTH_DEOR_2"/>
    <property type="match status" value="1"/>
</dbReference>
<keyword evidence="1" id="KW-0678">Repressor</keyword>
<dbReference type="Proteomes" id="UP001056132">
    <property type="component" value="Chromosome 1"/>
</dbReference>
<dbReference type="PANTHER" id="PTHR30363">
    <property type="entry name" value="HTH-TYPE TRANSCRIPTIONAL REGULATOR SRLR-RELATED"/>
    <property type="match status" value="1"/>
</dbReference>
<organism evidence="7 9">
    <name type="scientific">Cupriavidus campinensis</name>
    <dbReference type="NCBI Taxonomy" id="151783"/>
    <lineage>
        <taxon>Bacteria</taxon>
        <taxon>Pseudomonadati</taxon>
        <taxon>Pseudomonadota</taxon>
        <taxon>Betaproteobacteria</taxon>
        <taxon>Burkholderiales</taxon>
        <taxon>Burkholderiaceae</taxon>
        <taxon>Cupriavidus</taxon>
    </lineage>
</organism>
<evidence type="ECO:0000256" key="4">
    <source>
        <dbReference type="ARBA" id="ARBA00023163"/>
    </source>
</evidence>
<keyword evidence="8" id="KW-1185">Reference proteome</keyword>
<keyword evidence="3 7" id="KW-0238">DNA-binding</keyword>
<dbReference type="Proteomes" id="UP000318943">
    <property type="component" value="Unassembled WGS sequence"/>
</dbReference>
<dbReference type="Gene3D" id="1.10.10.10">
    <property type="entry name" value="Winged helix-like DNA-binding domain superfamily/Winged helix DNA-binding domain"/>
    <property type="match status" value="1"/>
</dbReference>
<dbReference type="SMART" id="SM01134">
    <property type="entry name" value="DeoRC"/>
    <property type="match status" value="1"/>
</dbReference>
<evidence type="ECO:0000256" key="1">
    <source>
        <dbReference type="ARBA" id="ARBA00022491"/>
    </source>
</evidence>
<evidence type="ECO:0000256" key="3">
    <source>
        <dbReference type="ARBA" id="ARBA00023125"/>
    </source>
</evidence>
<reference evidence="6 8" key="1">
    <citation type="submission" date="2019-05" db="EMBL/GenBank/DDBJ databases">
        <title>Whole genome sequence analysis of Cupriavidus campinensis S14E4C strain.</title>
        <authorList>
            <person name="Abbaszade G."/>
            <person name="Szabo A."/>
            <person name="Toumi M."/>
            <person name="Toth E."/>
        </authorList>
    </citation>
    <scope>NUCLEOTIDE SEQUENCE [LARGE SCALE GENOMIC DNA]</scope>
    <source>
        <strain evidence="6 8">S14E4C</strain>
    </source>
</reference>
<name>A0AAE9I1U7_9BURK</name>
<reference evidence="7" key="2">
    <citation type="journal article" date="2022" name="Microbiol. Resour. Announc.">
        <title>Genome Sequence of Cupriavidus campinensis Strain G5, a Member of a Bacterial Consortium Capable of Polyethylene Degradation.</title>
        <authorList>
            <person name="Schneider B."/>
            <person name="Pfeiffer F."/>
            <person name="Dyall-Smith M."/>
            <person name="Kunte H.J."/>
        </authorList>
    </citation>
    <scope>NUCLEOTIDE SEQUENCE</scope>
    <source>
        <strain evidence="7">G5</strain>
    </source>
</reference>
<evidence type="ECO:0000313" key="7">
    <source>
        <dbReference type="EMBL" id="URF04045.1"/>
    </source>
</evidence>
<protein>
    <submittedName>
        <fullName evidence="7">DeoR/GlpR family DNA-binding transcription regulator</fullName>
    </submittedName>
    <submittedName>
        <fullName evidence="6">DeoR/GlpR transcriptional regulator</fullName>
    </submittedName>
</protein>
<dbReference type="EMBL" id="CP097330">
    <property type="protein sequence ID" value="URF04045.1"/>
    <property type="molecule type" value="Genomic_DNA"/>
</dbReference>
<feature type="domain" description="HTH deoR-type" evidence="5">
    <location>
        <begin position="3"/>
        <end position="58"/>
    </location>
</feature>
<keyword evidence="4" id="KW-0804">Transcription</keyword>
<dbReference type="Pfam" id="PF00455">
    <property type="entry name" value="DeoRC"/>
    <property type="match status" value="1"/>
</dbReference>
<gene>
    <name evidence="6" type="ORF">FGG12_24785</name>
    <name evidence="7" type="ORF">M5D45_16445</name>
</gene>
<evidence type="ECO:0000259" key="5">
    <source>
        <dbReference type="PROSITE" id="PS51000"/>
    </source>
</evidence>